<accession>A0A162QZW9</accession>
<dbReference type="EMBL" id="LRGB01000248">
    <property type="protein sequence ID" value="KZS20104.1"/>
    <property type="molecule type" value="Genomic_DNA"/>
</dbReference>
<keyword evidence="2" id="KW-1185">Reference proteome</keyword>
<protein>
    <submittedName>
        <fullName evidence="1">Uncharacterized protein</fullName>
    </submittedName>
</protein>
<proteinExistence type="predicted"/>
<name>A0A162QZW9_9CRUS</name>
<reference evidence="1 2" key="1">
    <citation type="submission" date="2016-03" db="EMBL/GenBank/DDBJ databases">
        <title>EvidentialGene: Evidence-directed Construction of Genes on Genomes.</title>
        <authorList>
            <person name="Gilbert D.G."/>
            <person name="Choi J.-H."/>
            <person name="Mockaitis K."/>
            <person name="Colbourne J."/>
            <person name="Pfrender M."/>
        </authorList>
    </citation>
    <scope>NUCLEOTIDE SEQUENCE [LARGE SCALE GENOMIC DNA]</scope>
    <source>
        <strain evidence="1 2">Xinb3</strain>
        <tissue evidence="1">Complete organism</tissue>
    </source>
</reference>
<dbReference type="AlphaFoldDB" id="A0A162QZW9"/>
<comment type="caution">
    <text evidence="1">The sequence shown here is derived from an EMBL/GenBank/DDBJ whole genome shotgun (WGS) entry which is preliminary data.</text>
</comment>
<sequence length="23" mass="2480">MDCYLNGSFPKENAAGKFTTLGD</sequence>
<gene>
    <name evidence="1" type="ORF">APZ42_013430</name>
</gene>
<evidence type="ECO:0000313" key="1">
    <source>
        <dbReference type="EMBL" id="KZS20104.1"/>
    </source>
</evidence>
<evidence type="ECO:0000313" key="2">
    <source>
        <dbReference type="Proteomes" id="UP000076858"/>
    </source>
</evidence>
<dbReference type="Proteomes" id="UP000076858">
    <property type="component" value="Unassembled WGS sequence"/>
</dbReference>
<organism evidence="1 2">
    <name type="scientific">Daphnia magna</name>
    <dbReference type="NCBI Taxonomy" id="35525"/>
    <lineage>
        <taxon>Eukaryota</taxon>
        <taxon>Metazoa</taxon>
        <taxon>Ecdysozoa</taxon>
        <taxon>Arthropoda</taxon>
        <taxon>Crustacea</taxon>
        <taxon>Branchiopoda</taxon>
        <taxon>Diplostraca</taxon>
        <taxon>Cladocera</taxon>
        <taxon>Anomopoda</taxon>
        <taxon>Daphniidae</taxon>
        <taxon>Daphnia</taxon>
    </lineage>
</organism>